<dbReference type="AlphaFoldDB" id="A0A9Q4B2F2"/>
<dbReference type="InterPro" id="IPR003615">
    <property type="entry name" value="HNH_nuc"/>
</dbReference>
<keyword evidence="4" id="KW-1185">Reference proteome</keyword>
<sequence>MRLDKEFNPVPKIKDKRPKSKKKKLQMYKGVSIPSKRVRGNISKKDYERAVREFGDACAVCGSPYIEMHHILYRSHNGRGKWRNLIPLCPEHHRGKTGVHANYKGMSDKLRNERKRMYGDWYWADKYDLYKANLIPNTTDEAYEKFMLTQEKAHKNPSSIVNQ</sequence>
<comment type="caution">
    <text evidence="3">The sequence shown here is derived from an EMBL/GenBank/DDBJ whole genome shotgun (WGS) entry which is preliminary data.</text>
</comment>
<dbReference type="Gene3D" id="1.10.30.50">
    <property type="match status" value="1"/>
</dbReference>
<feature type="region of interest" description="Disordered" evidence="1">
    <location>
        <begin position="1"/>
        <end position="26"/>
    </location>
</feature>
<proteinExistence type="predicted"/>
<evidence type="ECO:0000256" key="1">
    <source>
        <dbReference type="SAM" id="MobiDB-lite"/>
    </source>
</evidence>
<reference evidence="3" key="1">
    <citation type="submission" date="2020-06" db="EMBL/GenBank/DDBJ databases">
        <title>Insight into the genomes of haloalkaliphilic bacilli from Kenyan soda lakes.</title>
        <authorList>
            <person name="Mwirichia R."/>
            <person name="Villamizar G.C."/>
            <person name="Poehlein A."/>
            <person name="Mugweru J."/>
            <person name="Kipnyargis A."/>
            <person name="Kiplimo D."/>
            <person name="Orwa P."/>
            <person name="Daniel R."/>
        </authorList>
    </citation>
    <scope>NUCLEOTIDE SEQUENCE</scope>
    <source>
        <strain evidence="3">B1096_S55</strain>
    </source>
</reference>
<feature type="compositionally biased region" description="Basic residues" evidence="1">
    <location>
        <begin position="14"/>
        <end position="26"/>
    </location>
</feature>
<name>A0A9Q4B2F2_SALAG</name>
<gene>
    <name evidence="3" type="ORF">HXA33_10010</name>
</gene>
<dbReference type="InterPro" id="IPR002711">
    <property type="entry name" value="HNH"/>
</dbReference>
<keyword evidence="3" id="KW-0255">Endonuclease</keyword>
<protein>
    <submittedName>
        <fullName evidence="3">HNH endonuclease</fullName>
    </submittedName>
</protein>
<dbReference type="GO" id="GO:0003676">
    <property type="term" value="F:nucleic acid binding"/>
    <property type="evidence" value="ECO:0007669"/>
    <property type="project" value="InterPro"/>
</dbReference>
<accession>A0A9Q4B2F2</accession>
<dbReference type="GO" id="GO:0004519">
    <property type="term" value="F:endonuclease activity"/>
    <property type="evidence" value="ECO:0007669"/>
    <property type="project" value="UniProtKB-KW"/>
</dbReference>
<evidence type="ECO:0000313" key="4">
    <source>
        <dbReference type="Proteomes" id="UP001057753"/>
    </source>
</evidence>
<keyword evidence="3" id="KW-0540">Nuclease</keyword>
<feature type="domain" description="HNH nuclease" evidence="2">
    <location>
        <begin position="46"/>
        <end position="94"/>
    </location>
</feature>
<dbReference type="Proteomes" id="UP001057753">
    <property type="component" value="Unassembled WGS sequence"/>
</dbReference>
<keyword evidence="3" id="KW-0378">Hydrolase</keyword>
<dbReference type="EMBL" id="JABXYM010000001">
    <property type="protein sequence ID" value="MCR6096890.1"/>
    <property type="molecule type" value="Genomic_DNA"/>
</dbReference>
<dbReference type="SMART" id="SM00507">
    <property type="entry name" value="HNHc"/>
    <property type="match status" value="1"/>
</dbReference>
<dbReference type="GO" id="GO:0008270">
    <property type="term" value="F:zinc ion binding"/>
    <property type="evidence" value="ECO:0007669"/>
    <property type="project" value="InterPro"/>
</dbReference>
<dbReference type="Pfam" id="PF01844">
    <property type="entry name" value="HNH"/>
    <property type="match status" value="1"/>
</dbReference>
<dbReference type="RefSeq" id="WP_257821377.1">
    <property type="nucleotide sequence ID" value="NZ_JABXYM010000001.1"/>
</dbReference>
<organism evidence="3 4">
    <name type="scientific">Salipaludibacillus agaradhaerens</name>
    <name type="common">Bacillus agaradhaerens</name>
    <dbReference type="NCBI Taxonomy" id="76935"/>
    <lineage>
        <taxon>Bacteria</taxon>
        <taxon>Bacillati</taxon>
        <taxon>Bacillota</taxon>
        <taxon>Bacilli</taxon>
        <taxon>Bacillales</taxon>
        <taxon>Bacillaceae</taxon>
    </lineage>
</organism>
<evidence type="ECO:0000313" key="3">
    <source>
        <dbReference type="EMBL" id="MCR6096890.1"/>
    </source>
</evidence>
<dbReference type="CDD" id="cd00085">
    <property type="entry name" value="HNHc"/>
    <property type="match status" value="1"/>
</dbReference>
<evidence type="ECO:0000259" key="2">
    <source>
        <dbReference type="SMART" id="SM00507"/>
    </source>
</evidence>